<evidence type="ECO:0000313" key="1">
    <source>
        <dbReference type="EMBL" id="KAK4764396.1"/>
    </source>
</evidence>
<dbReference type="AlphaFoldDB" id="A0AAN7KCL1"/>
<organism evidence="1 2">
    <name type="scientific">Trapa incisa</name>
    <dbReference type="NCBI Taxonomy" id="236973"/>
    <lineage>
        <taxon>Eukaryota</taxon>
        <taxon>Viridiplantae</taxon>
        <taxon>Streptophyta</taxon>
        <taxon>Embryophyta</taxon>
        <taxon>Tracheophyta</taxon>
        <taxon>Spermatophyta</taxon>
        <taxon>Magnoliopsida</taxon>
        <taxon>eudicotyledons</taxon>
        <taxon>Gunneridae</taxon>
        <taxon>Pentapetalae</taxon>
        <taxon>rosids</taxon>
        <taxon>malvids</taxon>
        <taxon>Myrtales</taxon>
        <taxon>Lythraceae</taxon>
        <taxon>Trapa</taxon>
    </lineage>
</organism>
<gene>
    <name evidence="1" type="ORF">SAY87_013834</name>
</gene>
<keyword evidence="2" id="KW-1185">Reference proteome</keyword>
<accession>A0AAN7KCL1</accession>
<protein>
    <submittedName>
        <fullName evidence="1">Uncharacterized protein</fullName>
    </submittedName>
</protein>
<sequence length="85" mass="9260">MGRFEPHVAWPASALLSLAIGGNRLPEILGLRSSSDFSFCSAHLISNALLVFFVLDFQSSPSTAFDRHCVPLLLEPINRDASMEA</sequence>
<reference evidence="1 2" key="1">
    <citation type="journal article" date="2023" name="Hortic Res">
        <title>Pangenome of water caltrop reveals structural variations and asymmetric subgenome divergence after allopolyploidization.</title>
        <authorList>
            <person name="Zhang X."/>
            <person name="Chen Y."/>
            <person name="Wang L."/>
            <person name="Yuan Y."/>
            <person name="Fang M."/>
            <person name="Shi L."/>
            <person name="Lu R."/>
            <person name="Comes H.P."/>
            <person name="Ma Y."/>
            <person name="Chen Y."/>
            <person name="Huang G."/>
            <person name="Zhou Y."/>
            <person name="Zheng Z."/>
            <person name="Qiu Y."/>
        </authorList>
    </citation>
    <scope>NUCLEOTIDE SEQUENCE [LARGE SCALE GENOMIC DNA]</scope>
    <source>
        <tissue evidence="1">Roots</tissue>
    </source>
</reference>
<evidence type="ECO:0000313" key="2">
    <source>
        <dbReference type="Proteomes" id="UP001345219"/>
    </source>
</evidence>
<name>A0AAN7KCL1_9MYRT</name>
<dbReference type="Proteomes" id="UP001345219">
    <property type="component" value="Chromosome 11"/>
</dbReference>
<proteinExistence type="predicted"/>
<dbReference type="EMBL" id="JAXIOK010000008">
    <property type="protein sequence ID" value="KAK4764396.1"/>
    <property type="molecule type" value="Genomic_DNA"/>
</dbReference>
<comment type="caution">
    <text evidence="1">The sequence shown here is derived from an EMBL/GenBank/DDBJ whole genome shotgun (WGS) entry which is preliminary data.</text>
</comment>